<sequence>MAHGEDADLLAAQRSRFAALDPALPAAAPLPSSSHDTRVEALTAALPDGRRVTGGLVHASHPAGSAHRLWSAAEVWELLPLVGDTGGAGMDALLRVWAERMRAIGPPTTDSACLVSWPSRDAEATRALLDHGFAPLTTLAVRRAAPQPVPRVEPLVVRRARTADMDAMLQLTLAELRYSALVGAASLRENAVPLKRDALRKRLLDGDPVWVAERDGMTLGLADCAWTPVTEGSWAGSRLRPGRWGYINCASVLPGARGNGIGRRLMDVVHAEFARAGAFGTYLYYNPPNPLSSVFWPRQGYRPLWTLWEARPATALR</sequence>
<dbReference type="PROSITE" id="PS51186">
    <property type="entry name" value="GNAT"/>
    <property type="match status" value="1"/>
</dbReference>
<comment type="caution">
    <text evidence="2">The sequence shown here is derived from an EMBL/GenBank/DDBJ whole genome shotgun (WGS) entry which is preliminary data.</text>
</comment>
<dbReference type="EC" id="2.3.-.-" evidence="2"/>
<reference evidence="2 3" key="1">
    <citation type="submission" date="2024-09" db="EMBL/GenBank/DDBJ databases">
        <authorList>
            <person name="Sun Q."/>
            <person name="Mori K."/>
        </authorList>
    </citation>
    <scope>NUCLEOTIDE SEQUENCE [LARGE SCALE GENOMIC DNA]</scope>
    <source>
        <strain evidence="2 3">TBRC 7907</strain>
    </source>
</reference>
<accession>A0ABV6A618</accession>
<dbReference type="InterPro" id="IPR000182">
    <property type="entry name" value="GNAT_dom"/>
</dbReference>
<dbReference type="InterPro" id="IPR016181">
    <property type="entry name" value="Acyl_CoA_acyltransferase"/>
</dbReference>
<keyword evidence="3" id="KW-1185">Reference proteome</keyword>
<gene>
    <name evidence="2" type="ORF">ACFFQA_32260</name>
</gene>
<dbReference type="GO" id="GO:0016746">
    <property type="term" value="F:acyltransferase activity"/>
    <property type="evidence" value="ECO:0007669"/>
    <property type="project" value="UniProtKB-KW"/>
</dbReference>
<evidence type="ECO:0000259" key="1">
    <source>
        <dbReference type="PROSITE" id="PS51186"/>
    </source>
</evidence>
<evidence type="ECO:0000313" key="3">
    <source>
        <dbReference type="Proteomes" id="UP001589693"/>
    </source>
</evidence>
<organism evidence="2 3">
    <name type="scientific">Allokutzneria oryzae</name>
    <dbReference type="NCBI Taxonomy" id="1378989"/>
    <lineage>
        <taxon>Bacteria</taxon>
        <taxon>Bacillati</taxon>
        <taxon>Actinomycetota</taxon>
        <taxon>Actinomycetes</taxon>
        <taxon>Pseudonocardiales</taxon>
        <taxon>Pseudonocardiaceae</taxon>
        <taxon>Allokutzneria</taxon>
    </lineage>
</organism>
<keyword evidence="2" id="KW-0808">Transferase</keyword>
<evidence type="ECO:0000313" key="2">
    <source>
        <dbReference type="EMBL" id="MFB9908634.1"/>
    </source>
</evidence>
<dbReference type="Pfam" id="PF13508">
    <property type="entry name" value="Acetyltransf_7"/>
    <property type="match status" value="1"/>
</dbReference>
<dbReference type="Proteomes" id="UP001589693">
    <property type="component" value="Unassembled WGS sequence"/>
</dbReference>
<dbReference type="CDD" id="cd04301">
    <property type="entry name" value="NAT_SF"/>
    <property type="match status" value="1"/>
</dbReference>
<dbReference type="SUPFAM" id="SSF55729">
    <property type="entry name" value="Acyl-CoA N-acyltransferases (Nat)"/>
    <property type="match status" value="1"/>
</dbReference>
<dbReference type="RefSeq" id="WP_377860518.1">
    <property type="nucleotide sequence ID" value="NZ_JBHLZU010000027.1"/>
</dbReference>
<dbReference type="Gene3D" id="3.40.630.30">
    <property type="match status" value="1"/>
</dbReference>
<protein>
    <submittedName>
        <fullName evidence="2">GNAT family N-acetyltransferase</fullName>
        <ecNumber evidence="2">2.3.-.-</ecNumber>
    </submittedName>
</protein>
<name>A0ABV6A618_9PSEU</name>
<keyword evidence="2" id="KW-0012">Acyltransferase</keyword>
<feature type="domain" description="N-acetyltransferase" evidence="1">
    <location>
        <begin position="171"/>
        <end position="317"/>
    </location>
</feature>
<dbReference type="EMBL" id="JBHLZU010000027">
    <property type="protein sequence ID" value="MFB9908634.1"/>
    <property type="molecule type" value="Genomic_DNA"/>
</dbReference>
<proteinExistence type="predicted"/>